<sequence>MRRSVIVNHRGMPFVANKSSYDSAGQGRRASNWYAPRSGPNDALVGSLDTLRNRSRAGYRNNPWIRQGVNSLVSNEIGTGIIPRSRVEDEDFRRSQNALWDRSADEMDADGVLDIYGMQALCSRTRRQAGEVFVRRRMRQDSDGLAVPIQFQILEPEFVPIWLNQTAANGNQIRHGIEIDLRGRRVAYWMYREHPDDSSARVDASELVRVPADSVIHHYLPLRPGQLRGEPVTAQALLKAYTFDSYDDAELVRKQTRAPYTGFIKKEYVGEDDWKFDPMTGEPVNEGDDGVPSINAEPGTFLSGLPGEEPVMFDGDDTGAGYADFMRQQILGMGVGLGVPYEILSGDWSKVNDRLVRAILHEFRRSIEADQDHLMIFQVCRRIWHWWTDAAVMRGRLEARQYALRRHEYLAHEWRPQGWPYLHPTQDVEAKIKAIEHNLASHEGEAAKTGWDLEQIQRDNVEAEKRFRELRREAGLPESSEQSEGL</sequence>
<comment type="caution">
    <text evidence="2">The sequence shown here is derived from an EMBL/GenBank/DDBJ whole genome shotgun (WGS) entry which is preliminary data.</text>
</comment>
<keyword evidence="1" id="KW-0175">Coiled coil</keyword>
<name>A0A3E0WRW2_9GAMM</name>
<evidence type="ECO:0000256" key="1">
    <source>
        <dbReference type="SAM" id="Coils"/>
    </source>
</evidence>
<dbReference type="OrthoDB" id="622132at2"/>
<protein>
    <submittedName>
        <fullName evidence="2">Phage portal protein</fullName>
    </submittedName>
</protein>
<organism evidence="2 3">
    <name type="scientific">Alkalilimnicola ehrlichii</name>
    <dbReference type="NCBI Taxonomy" id="351052"/>
    <lineage>
        <taxon>Bacteria</taxon>
        <taxon>Pseudomonadati</taxon>
        <taxon>Pseudomonadota</taxon>
        <taxon>Gammaproteobacteria</taxon>
        <taxon>Chromatiales</taxon>
        <taxon>Ectothiorhodospiraceae</taxon>
        <taxon>Alkalilimnicola</taxon>
    </lineage>
</organism>
<evidence type="ECO:0000313" key="3">
    <source>
        <dbReference type="Proteomes" id="UP000256763"/>
    </source>
</evidence>
<proteinExistence type="predicted"/>
<keyword evidence="3" id="KW-1185">Reference proteome</keyword>
<dbReference type="GO" id="GO:0019068">
    <property type="term" value="P:virion assembly"/>
    <property type="evidence" value="ECO:0007669"/>
    <property type="project" value="InterPro"/>
</dbReference>
<dbReference type="AlphaFoldDB" id="A0A3E0WRW2"/>
<dbReference type="InterPro" id="IPR006429">
    <property type="entry name" value="Phage_lambda_portal"/>
</dbReference>
<evidence type="ECO:0000313" key="2">
    <source>
        <dbReference type="EMBL" id="RFA35139.1"/>
    </source>
</evidence>
<dbReference type="NCBIfam" id="TIGR01539">
    <property type="entry name" value="portal_lambda"/>
    <property type="match status" value="1"/>
</dbReference>
<dbReference type="RefSeq" id="WP_116304296.1">
    <property type="nucleotide sequence ID" value="NZ_NFZV01000051.1"/>
</dbReference>
<dbReference type="Pfam" id="PF05136">
    <property type="entry name" value="Phage_portal_2"/>
    <property type="match status" value="1"/>
</dbReference>
<gene>
    <name evidence="2" type="ORF">CAL65_13620</name>
</gene>
<feature type="coiled-coil region" evidence="1">
    <location>
        <begin position="425"/>
        <end position="473"/>
    </location>
</feature>
<reference evidence="3" key="1">
    <citation type="submission" date="2017-05" db="EMBL/GenBank/DDBJ databases">
        <authorList>
            <person name="Sharma S."/>
            <person name="Sidhu C."/>
            <person name="Pinnaka A.K."/>
        </authorList>
    </citation>
    <scope>NUCLEOTIDE SEQUENCE [LARGE SCALE GENOMIC DNA]</scope>
    <source>
        <strain evidence="3">AK93</strain>
    </source>
</reference>
<accession>A0A3E0WRW2</accession>
<dbReference type="GO" id="GO:0005198">
    <property type="term" value="F:structural molecule activity"/>
    <property type="evidence" value="ECO:0007669"/>
    <property type="project" value="InterPro"/>
</dbReference>
<dbReference type="EMBL" id="NFZW01000013">
    <property type="protein sequence ID" value="RFA35139.1"/>
    <property type="molecule type" value="Genomic_DNA"/>
</dbReference>
<dbReference type="Proteomes" id="UP000256763">
    <property type="component" value="Unassembled WGS sequence"/>
</dbReference>